<evidence type="ECO:0000313" key="10">
    <source>
        <dbReference type="Proteomes" id="UP001059934"/>
    </source>
</evidence>
<comment type="pathway">
    <text evidence="8">Aminoacyl-tRNA biosynthesis; selenocysteinyl-tRNA(Sec) biosynthesis; selenocysteinyl-tRNA(Sec) from L-seryl-tRNA(Sec) (bacterial route): step 1/1.</text>
</comment>
<dbReference type="InterPro" id="IPR015424">
    <property type="entry name" value="PyrdxlP-dep_Trfase"/>
</dbReference>
<evidence type="ECO:0000256" key="2">
    <source>
        <dbReference type="ARBA" id="ARBA00022490"/>
    </source>
</evidence>
<comment type="catalytic activity">
    <reaction evidence="8">
        <text>L-seryl-tRNA(Sec) + selenophosphate + H(+) = L-selenocysteinyl-tRNA(Sec) + phosphate</text>
        <dbReference type="Rhea" id="RHEA:22728"/>
        <dbReference type="Rhea" id="RHEA-COMP:9742"/>
        <dbReference type="Rhea" id="RHEA-COMP:9743"/>
        <dbReference type="ChEBI" id="CHEBI:15378"/>
        <dbReference type="ChEBI" id="CHEBI:16144"/>
        <dbReference type="ChEBI" id="CHEBI:43474"/>
        <dbReference type="ChEBI" id="CHEBI:78533"/>
        <dbReference type="ChEBI" id="CHEBI:78573"/>
        <dbReference type="EC" id="2.9.1.1"/>
    </reaction>
</comment>
<organism evidence="9 10">
    <name type="scientific">SAR92 clade bacterium H455</name>
    <dbReference type="NCBI Taxonomy" id="2974818"/>
    <lineage>
        <taxon>Bacteria</taxon>
        <taxon>Pseudomonadati</taxon>
        <taxon>Pseudomonadota</taxon>
        <taxon>Gammaproteobacteria</taxon>
        <taxon>Cellvibrionales</taxon>
        <taxon>Porticoccaceae</taxon>
        <taxon>SAR92 clade</taxon>
    </lineage>
</organism>
<keyword evidence="3 8" id="KW-0808">Transferase</keyword>
<name>A0ABY5TT46_9GAMM</name>
<dbReference type="EMBL" id="CP103416">
    <property type="protein sequence ID" value="UVW35836.1"/>
    <property type="molecule type" value="Genomic_DNA"/>
</dbReference>
<keyword evidence="6 8" id="KW-0711">Selenium</keyword>
<evidence type="ECO:0000256" key="6">
    <source>
        <dbReference type="ARBA" id="ARBA00023266"/>
    </source>
</evidence>
<sequence length="467" mass="49994">MNRSETANNLKRRLPSVNIVLQEMADVIDLRGHSEVSKVVAITIDGLRQKITLGANPEVSVDGIRAATIEQLEEKNQPSLKPVINLTGTVLHTNLGRAVLPQEALDAVVRVAGAPSNLEFDLAQGGRGERDSHIETLICELTGAEAATVVNNNAAAVLLTLNTLASNREVPVSRGELVEIGGSFRIPEVMLGSGCQLVEIGATNRTHLKDYAAAIGDNTALLLKVHTSNYRIEGFTESVSEIDLAKLAQQHQLPLVADLGSGSLVDFSALGLPHESTAAESIANGVDIITFSGDKLLGGPQCGIIAGRKALIDQINKNPLKRALRLDKMTLAALAEVLKLYRDPLSLTNKLPTLRYLTRPLADMQQQAQRLVPAVRAALPKTFHVGSKTGYSQIGSGALPVETLETIVLSIAPLEVNDSAVRKLSDALRALPCAIIGRIHKGELLLDLRCLDDEDTFLQQLQLLADA</sequence>
<comment type="similarity">
    <text evidence="7 8">Belongs to the SelA family.</text>
</comment>
<dbReference type="PANTHER" id="PTHR32328:SF0">
    <property type="entry name" value="L-SERYL-TRNA(SEC) SELENIUM TRANSFERASE"/>
    <property type="match status" value="1"/>
</dbReference>
<feature type="modified residue" description="N6-(pyridoxal phosphate)lysine" evidence="8">
    <location>
        <position position="295"/>
    </location>
</feature>
<evidence type="ECO:0000256" key="8">
    <source>
        <dbReference type="HAMAP-Rule" id="MF_00423"/>
    </source>
</evidence>
<dbReference type="Pfam" id="PF03841">
    <property type="entry name" value="SelA"/>
    <property type="match status" value="1"/>
</dbReference>
<dbReference type="EC" id="2.9.1.1" evidence="8"/>
<evidence type="ECO:0000256" key="1">
    <source>
        <dbReference type="ARBA" id="ARBA00001933"/>
    </source>
</evidence>
<dbReference type="HAMAP" id="MF_00423">
    <property type="entry name" value="SelA"/>
    <property type="match status" value="1"/>
</dbReference>
<proteinExistence type="inferred from homology"/>
<dbReference type="InterPro" id="IPR018319">
    <property type="entry name" value="SelA-like"/>
</dbReference>
<evidence type="ECO:0000256" key="5">
    <source>
        <dbReference type="ARBA" id="ARBA00022917"/>
    </source>
</evidence>
<keyword evidence="4 8" id="KW-0663">Pyridoxal phosphate</keyword>
<evidence type="ECO:0000256" key="7">
    <source>
        <dbReference type="ARBA" id="ARBA00044507"/>
    </source>
</evidence>
<protein>
    <recommendedName>
        <fullName evidence="8">L-seryl-tRNA(Sec) selenium transferase</fullName>
        <ecNumber evidence="8">2.9.1.1</ecNumber>
    </recommendedName>
    <alternativeName>
        <fullName evidence="8">Selenocysteine synthase</fullName>
        <shortName evidence="8">Sec synthase</shortName>
    </alternativeName>
    <alternativeName>
        <fullName evidence="8">Selenocysteinyl-tRNA(Sec) synthase</fullName>
    </alternativeName>
</protein>
<dbReference type="Gene3D" id="3.90.1150.180">
    <property type="match status" value="1"/>
</dbReference>
<evidence type="ECO:0000256" key="3">
    <source>
        <dbReference type="ARBA" id="ARBA00022679"/>
    </source>
</evidence>
<keyword evidence="2 8" id="KW-0963">Cytoplasm</keyword>
<comment type="function">
    <text evidence="8">Converts seryl-tRNA(Sec) to selenocysteinyl-tRNA(Sec) required for selenoprotein biosynthesis.</text>
</comment>
<dbReference type="PANTHER" id="PTHR32328">
    <property type="entry name" value="L-SERYL-TRNA(SEC) SELENIUM TRANSFERASE"/>
    <property type="match status" value="1"/>
</dbReference>
<evidence type="ECO:0000256" key="4">
    <source>
        <dbReference type="ARBA" id="ARBA00022898"/>
    </source>
</evidence>
<keyword evidence="10" id="KW-1185">Reference proteome</keyword>
<keyword evidence="5 8" id="KW-0648">Protein biosynthesis</keyword>
<reference evidence="9" key="1">
    <citation type="submission" date="2022-08" db="EMBL/GenBank/DDBJ databases">
        <title>Catabolic pathway analysis in culturable SAR92 clade bacteria reveals their overlooked roles in DMSP degradation in coastal seas.</title>
        <authorList>
            <person name="He X."/>
            <person name="Zhang X."/>
            <person name="Zhang Y."/>
        </authorList>
    </citation>
    <scope>NUCLEOTIDE SEQUENCE</scope>
    <source>
        <strain evidence="9">H455</strain>
    </source>
</reference>
<dbReference type="InterPro" id="IPR004534">
    <property type="entry name" value="SelA_trans"/>
</dbReference>
<dbReference type="InterPro" id="IPR015421">
    <property type="entry name" value="PyrdxlP-dep_Trfase_major"/>
</dbReference>
<comment type="subcellular location">
    <subcellularLocation>
        <location evidence="8">Cytoplasm</location>
    </subcellularLocation>
</comment>
<dbReference type="NCBIfam" id="TIGR00474">
    <property type="entry name" value="selA"/>
    <property type="match status" value="1"/>
</dbReference>
<dbReference type="Gene3D" id="3.40.640.10">
    <property type="entry name" value="Type I PLP-dependent aspartate aminotransferase-like (Major domain)"/>
    <property type="match status" value="1"/>
</dbReference>
<dbReference type="Proteomes" id="UP001059934">
    <property type="component" value="Chromosome"/>
</dbReference>
<dbReference type="GO" id="GO:0004125">
    <property type="term" value="F:L-seryl-tRNA(Sec) selenium transferase activity"/>
    <property type="evidence" value="ECO:0007669"/>
    <property type="project" value="UniProtKB-EC"/>
</dbReference>
<comment type="cofactor">
    <cofactor evidence="1 8">
        <name>pyridoxal 5'-phosphate</name>
        <dbReference type="ChEBI" id="CHEBI:597326"/>
    </cofactor>
</comment>
<dbReference type="SUPFAM" id="SSF53383">
    <property type="entry name" value="PLP-dependent transferases"/>
    <property type="match status" value="1"/>
</dbReference>
<evidence type="ECO:0000313" key="9">
    <source>
        <dbReference type="EMBL" id="UVW35836.1"/>
    </source>
</evidence>
<accession>A0ABY5TT46</accession>
<gene>
    <name evidence="8 9" type="primary">selA</name>
    <name evidence="9" type="ORF">NYF23_04300</name>
</gene>